<dbReference type="InterPro" id="IPR013780">
    <property type="entry name" value="Glyco_hydro_b"/>
</dbReference>
<evidence type="ECO:0000313" key="5">
    <source>
        <dbReference type="Proteomes" id="UP000520814"/>
    </source>
</evidence>
<dbReference type="RefSeq" id="WP_184202319.1">
    <property type="nucleotide sequence ID" value="NZ_JACHGW010000004.1"/>
</dbReference>
<evidence type="ECO:0000256" key="2">
    <source>
        <dbReference type="ARBA" id="ARBA00022729"/>
    </source>
</evidence>
<keyword evidence="2" id="KW-0732">Signal</keyword>
<dbReference type="SUPFAM" id="SSF51445">
    <property type="entry name" value="(Trans)glycosidases"/>
    <property type="match status" value="1"/>
</dbReference>
<dbReference type="AlphaFoldDB" id="A0A7W9STV6"/>
<comment type="caution">
    <text evidence="4">The sequence shown here is derived from an EMBL/GenBank/DDBJ whole genome shotgun (WGS) entry which is preliminary data.</text>
</comment>
<dbReference type="EMBL" id="JACHGW010000004">
    <property type="protein sequence ID" value="MBB6052736.1"/>
    <property type="molecule type" value="Genomic_DNA"/>
</dbReference>
<dbReference type="Proteomes" id="UP000520814">
    <property type="component" value="Unassembled WGS sequence"/>
</dbReference>
<keyword evidence="5" id="KW-1185">Reference proteome</keyword>
<evidence type="ECO:0000256" key="1">
    <source>
        <dbReference type="ARBA" id="ARBA00005382"/>
    </source>
</evidence>
<protein>
    <submittedName>
        <fullName evidence="4">O-glycosyl hydrolase</fullName>
    </submittedName>
</protein>
<accession>A0A7W9STV6</accession>
<dbReference type="GO" id="GO:0006680">
    <property type="term" value="P:glucosylceramide catabolic process"/>
    <property type="evidence" value="ECO:0007669"/>
    <property type="project" value="TreeGrafter"/>
</dbReference>
<dbReference type="GO" id="GO:0016020">
    <property type="term" value="C:membrane"/>
    <property type="evidence" value="ECO:0007669"/>
    <property type="project" value="GOC"/>
</dbReference>
<dbReference type="PANTHER" id="PTHR11069:SF23">
    <property type="entry name" value="LYSOSOMAL ACID GLUCOSYLCERAMIDASE"/>
    <property type="match status" value="1"/>
</dbReference>
<evidence type="ECO:0000313" key="4">
    <source>
        <dbReference type="EMBL" id="MBB6052736.1"/>
    </source>
</evidence>
<reference evidence="4 5" key="1">
    <citation type="submission" date="2020-08" db="EMBL/GenBank/DDBJ databases">
        <title>Genomic Encyclopedia of Type Strains, Phase IV (KMG-IV): sequencing the most valuable type-strain genomes for metagenomic binning, comparative biology and taxonomic classification.</title>
        <authorList>
            <person name="Goeker M."/>
        </authorList>
    </citation>
    <scope>NUCLEOTIDE SEQUENCE [LARGE SCALE GENOMIC DNA]</scope>
    <source>
        <strain evidence="4 5">DSM 23562</strain>
    </source>
</reference>
<dbReference type="PANTHER" id="PTHR11069">
    <property type="entry name" value="GLUCOSYLCERAMIDASE"/>
    <property type="match status" value="1"/>
</dbReference>
<dbReference type="Gene3D" id="2.60.40.1180">
    <property type="entry name" value="Golgi alpha-mannosidase II"/>
    <property type="match status" value="1"/>
</dbReference>
<organism evidence="4 5">
    <name type="scientific">Armatimonas rosea</name>
    <dbReference type="NCBI Taxonomy" id="685828"/>
    <lineage>
        <taxon>Bacteria</taxon>
        <taxon>Bacillati</taxon>
        <taxon>Armatimonadota</taxon>
        <taxon>Armatimonadia</taxon>
        <taxon>Armatimonadales</taxon>
        <taxon>Armatimonadaceae</taxon>
        <taxon>Armatimonas</taxon>
    </lineage>
</organism>
<comment type="similarity">
    <text evidence="1">Belongs to the glycosyl hydrolase 30 family.</text>
</comment>
<gene>
    <name evidence="4" type="ORF">HNQ39_004557</name>
</gene>
<name>A0A7W9STV6_ARMRO</name>
<dbReference type="InterPro" id="IPR001139">
    <property type="entry name" value="Glyco_hydro_30"/>
</dbReference>
<dbReference type="Gene3D" id="3.20.20.80">
    <property type="entry name" value="Glycosidases"/>
    <property type="match status" value="1"/>
</dbReference>
<sequence length="452" mass="50619">MKQIPNARLNLSALRQPMLGFGGSQTFNGDLLHDFPGRDKVYEALFQDLKLDFYRLRNFHDYAGQQTRFDTLIQDFARGALKYGRGKGRGAKAPVRTMFTAWSPPARLKSNNLVSGRSDGTDKGLENATLKPTADGASYVYDDYAHWWLESVQQFKKLSGAYPDYISLQNELDLSVPYEGCRFLPTEGKTREGYALAGYDKALAAVSDLIRKTLGKNAPKIVGPEPFTIQVDGSGKGRVQSYVTPDVLARLDALAFHIYGSGAEKADQTQFHNALKAQRVAFPKTPLLQTEFLEGDTFLKLATQIHDTLVIGEASAYFIWMASRSFHTPSWGMVYFDPNTGVIERRERFYAMKHYSAFVGEGWSRVEAECADPEIRLSAFVQPQQKQAVAVLLNPTDKEKKVALTPPLGYNSAEIFRSSQGEDGERWRPLGKLPPDNTLTLLKRSLVTVRFF</sequence>
<dbReference type="GO" id="GO:0004348">
    <property type="term" value="F:glucosylceramidase activity"/>
    <property type="evidence" value="ECO:0007669"/>
    <property type="project" value="InterPro"/>
</dbReference>
<keyword evidence="3 4" id="KW-0378">Hydrolase</keyword>
<dbReference type="InterPro" id="IPR017853">
    <property type="entry name" value="GH"/>
</dbReference>
<evidence type="ECO:0000256" key="3">
    <source>
        <dbReference type="ARBA" id="ARBA00022801"/>
    </source>
</evidence>
<proteinExistence type="inferred from homology"/>